<dbReference type="GO" id="GO:0046872">
    <property type="term" value="F:metal ion binding"/>
    <property type="evidence" value="ECO:0007669"/>
    <property type="project" value="UniProtKB-UniRule"/>
</dbReference>
<dbReference type="NCBIfam" id="TIGR00372">
    <property type="entry name" value="cas4"/>
    <property type="match status" value="1"/>
</dbReference>
<evidence type="ECO:0000256" key="14">
    <source>
        <dbReference type="HAMAP-Rule" id="MF_01470"/>
    </source>
</evidence>
<keyword evidence="6 14" id="KW-0460">Magnesium</keyword>
<dbReference type="InterPro" id="IPR042206">
    <property type="entry name" value="CRISPR-assoc_Cas1_C"/>
</dbReference>
<evidence type="ECO:0000259" key="15">
    <source>
        <dbReference type="Pfam" id="PF01930"/>
    </source>
</evidence>
<keyword evidence="2 14" id="KW-0479">Metal-binding</keyword>
<dbReference type="Gene3D" id="3.100.10.20">
    <property type="entry name" value="CRISPR-associated endonuclease Cas1, N-terminal domain"/>
    <property type="match status" value="1"/>
</dbReference>
<evidence type="ECO:0000256" key="5">
    <source>
        <dbReference type="ARBA" id="ARBA00022839"/>
    </source>
</evidence>
<feature type="domain" description="DUF83" evidence="15">
    <location>
        <begin position="12"/>
        <end position="186"/>
    </location>
</feature>
<comment type="similarity">
    <text evidence="14">Belongs to the CRISPR-associated endonuclease Cas1 family.</text>
</comment>
<dbReference type="GO" id="GO:0003677">
    <property type="term" value="F:DNA binding"/>
    <property type="evidence" value="ECO:0007669"/>
    <property type="project" value="UniProtKB-KW"/>
</dbReference>
<keyword evidence="5" id="KW-0269">Exonuclease</keyword>
<dbReference type="GO" id="GO:0043571">
    <property type="term" value="P:maintenance of CRISPR repeat elements"/>
    <property type="evidence" value="ECO:0007669"/>
    <property type="project" value="UniProtKB-UniRule"/>
</dbReference>
<reference evidence="17" key="1">
    <citation type="submission" date="2016-10" db="EMBL/GenBank/DDBJ databases">
        <authorList>
            <person name="Varghese N."/>
            <person name="Submissions S."/>
        </authorList>
    </citation>
    <scope>NUCLEOTIDE SEQUENCE [LARGE SCALE GENOMIC DNA]</scope>
    <source>
        <strain evidence="17">DSM 20524</strain>
    </source>
</reference>
<dbReference type="GO" id="GO:0051607">
    <property type="term" value="P:defense response to virus"/>
    <property type="evidence" value="ECO:0007669"/>
    <property type="project" value="UniProtKB-UniRule"/>
</dbReference>
<dbReference type="InterPro" id="IPR011604">
    <property type="entry name" value="PDDEXK-like_dom_sf"/>
</dbReference>
<dbReference type="AlphaFoldDB" id="A0A1H9ULT9"/>
<dbReference type="EC" id="3.1.-.-" evidence="14"/>
<comment type="cofactor">
    <cofactor evidence="14">
        <name>Mg(2+)</name>
        <dbReference type="ChEBI" id="CHEBI:18420"/>
    </cofactor>
    <cofactor evidence="14">
        <name>Mn(2+)</name>
        <dbReference type="ChEBI" id="CHEBI:29035"/>
    </cofactor>
</comment>
<evidence type="ECO:0000256" key="13">
    <source>
        <dbReference type="ARBA" id="ARBA00038592"/>
    </source>
</evidence>
<evidence type="ECO:0000256" key="2">
    <source>
        <dbReference type="ARBA" id="ARBA00022723"/>
    </source>
</evidence>
<evidence type="ECO:0000256" key="3">
    <source>
        <dbReference type="ARBA" id="ARBA00022759"/>
    </source>
</evidence>
<keyword evidence="7" id="KW-0408">Iron</keyword>
<protein>
    <recommendedName>
        <fullName evidence="14">CRISPR-associated endonuclease Cas1</fullName>
        <ecNumber evidence="14">3.1.-.-</ecNumber>
    </recommendedName>
</protein>
<keyword evidence="10 14" id="KW-0238">DNA-binding</keyword>
<dbReference type="InterPro" id="IPR013343">
    <property type="entry name" value="CRISPR-assoc_prot_Cas4"/>
</dbReference>
<keyword evidence="8" id="KW-0411">Iron-sulfur</keyword>
<dbReference type="NCBIfam" id="TIGR00287">
    <property type="entry name" value="cas1"/>
    <property type="match status" value="1"/>
</dbReference>
<keyword evidence="3 14" id="KW-0255">Endonuclease</keyword>
<dbReference type="GO" id="GO:0051536">
    <property type="term" value="F:iron-sulfur cluster binding"/>
    <property type="evidence" value="ECO:0007669"/>
    <property type="project" value="UniProtKB-KW"/>
</dbReference>
<feature type="binding site" evidence="14">
    <location>
        <position position="426"/>
    </location>
    <ligand>
        <name>Mn(2+)</name>
        <dbReference type="ChEBI" id="CHEBI:29035"/>
    </ligand>
</feature>
<comment type="catalytic activity">
    <reaction evidence="12">
        <text>exonucleolytic cleavage in the 5'- to 3'-direction to yield nucleoside 3'-phosphates.</text>
        <dbReference type="EC" id="3.1.12.1"/>
    </reaction>
</comment>
<dbReference type="Proteomes" id="UP000198929">
    <property type="component" value="Unassembled WGS sequence"/>
</dbReference>
<evidence type="ECO:0000256" key="11">
    <source>
        <dbReference type="ARBA" id="ARBA00023211"/>
    </source>
</evidence>
<dbReference type="HAMAP" id="MF_01470">
    <property type="entry name" value="Cas1"/>
    <property type="match status" value="1"/>
</dbReference>
<dbReference type="Gene3D" id="3.90.320.10">
    <property type="match status" value="1"/>
</dbReference>
<organism evidence="16 17">
    <name type="scientific">Corynebacterium cystitidis DSM 20524</name>
    <dbReference type="NCBI Taxonomy" id="1121357"/>
    <lineage>
        <taxon>Bacteria</taxon>
        <taxon>Bacillati</taxon>
        <taxon>Actinomycetota</taxon>
        <taxon>Actinomycetes</taxon>
        <taxon>Mycobacteriales</taxon>
        <taxon>Corynebacteriaceae</taxon>
        <taxon>Corynebacterium</taxon>
    </lineage>
</organism>
<dbReference type="InterPro" id="IPR022765">
    <property type="entry name" value="Dna2/Cas4_DUF83"/>
</dbReference>
<dbReference type="Pfam" id="PF01930">
    <property type="entry name" value="Cas_Cas4"/>
    <property type="match status" value="1"/>
</dbReference>
<evidence type="ECO:0000256" key="4">
    <source>
        <dbReference type="ARBA" id="ARBA00022801"/>
    </source>
</evidence>
<comment type="function">
    <text evidence="14">CRISPR (clustered regularly interspaced short palindromic repeat), is an adaptive immune system that provides protection against mobile genetic elements (viruses, transposable elements and conjugative plasmids). CRISPR clusters contain spacers, sequences complementary to antecedent mobile elements, and target invading nucleic acids. CRISPR clusters are transcribed and processed into CRISPR RNA (crRNA). Acts as a dsDNA endonuclease. Involved in the integration of spacer DNA into the CRISPR cassette.</text>
</comment>
<feature type="binding site" evidence="14">
    <location>
        <position position="355"/>
    </location>
    <ligand>
        <name>Mn(2+)</name>
        <dbReference type="ChEBI" id="CHEBI:29035"/>
    </ligand>
</feature>
<dbReference type="EMBL" id="FOGQ01000008">
    <property type="protein sequence ID" value="SES10268.1"/>
    <property type="molecule type" value="Genomic_DNA"/>
</dbReference>
<evidence type="ECO:0000313" key="16">
    <source>
        <dbReference type="EMBL" id="SES10268.1"/>
    </source>
</evidence>
<dbReference type="Gene3D" id="1.20.120.920">
    <property type="entry name" value="CRISPR-associated endonuclease Cas1, C-terminal domain"/>
    <property type="match status" value="1"/>
</dbReference>
<proteinExistence type="inferred from homology"/>
<feature type="binding site" evidence="14">
    <location>
        <position position="441"/>
    </location>
    <ligand>
        <name>Mn(2+)</name>
        <dbReference type="ChEBI" id="CHEBI:29035"/>
    </ligand>
</feature>
<keyword evidence="9 14" id="KW-0051">Antiviral defense</keyword>
<keyword evidence="4 14" id="KW-0378">Hydrolase</keyword>
<name>A0A1H9ULT9_9CORY</name>
<evidence type="ECO:0000256" key="8">
    <source>
        <dbReference type="ARBA" id="ARBA00023014"/>
    </source>
</evidence>
<dbReference type="RefSeq" id="WP_092259464.1">
    <property type="nucleotide sequence ID" value="NZ_CP047199.1"/>
</dbReference>
<evidence type="ECO:0000256" key="1">
    <source>
        <dbReference type="ARBA" id="ARBA00022722"/>
    </source>
</evidence>
<keyword evidence="17" id="KW-1185">Reference proteome</keyword>
<dbReference type="InterPro" id="IPR050646">
    <property type="entry name" value="Cas1"/>
</dbReference>
<dbReference type="PANTHER" id="PTHR34353:SF2">
    <property type="entry name" value="CRISPR-ASSOCIATED ENDONUCLEASE CAS1 1"/>
    <property type="match status" value="1"/>
</dbReference>
<keyword evidence="11 14" id="KW-0464">Manganese</keyword>
<dbReference type="CDD" id="cd09634">
    <property type="entry name" value="Cas1_I-II-III"/>
    <property type="match status" value="1"/>
</dbReference>
<dbReference type="InterPro" id="IPR042211">
    <property type="entry name" value="CRISPR-assoc_Cas1_N"/>
</dbReference>
<dbReference type="InterPro" id="IPR002729">
    <property type="entry name" value="CRISPR-assoc_Cas1"/>
</dbReference>
<evidence type="ECO:0000256" key="10">
    <source>
        <dbReference type="ARBA" id="ARBA00023125"/>
    </source>
</evidence>
<evidence type="ECO:0000256" key="12">
    <source>
        <dbReference type="ARBA" id="ARBA00033996"/>
    </source>
</evidence>
<dbReference type="GO" id="GO:0004519">
    <property type="term" value="F:endonuclease activity"/>
    <property type="evidence" value="ECO:0007669"/>
    <property type="project" value="UniProtKB-UniRule"/>
</dbReference>
<dbReference type="Pfam" id="PF01867">
    <property type="entry name" value="Cas_Cas1"/>
    <property type="match status" value="1"/>
</dbReference>
<accession>A0A1H9ULT9</accession>
<evidence type="ECO:0000313" key="17">
    <source>
        <dbReference type="Proteomes" id="UP000198929"/>
    </source>
</evidence>
<keyword evidence="1 14" id="KW-0540">Nuclease</keyword>
<dbReference type="GO" id="GO:0004527">
    <property type="term" value="F:exonuclease activity"/>
    <property type="evidence" value="ECO:0007669"/>
    <property type="project" value="UniProtKB-KW"/>
</dbReference>
<sequence length="534" mass="59082">MSTPVDGSVPISLVLHTKFCPRRTWLEANGEVTDTYQMQAGHQGHRRVDDPTSSRPHQLRQLAISDPALGIHGRADVAEPESDGSIHVVEYKTAPLRDVVAATPAHKVQLALQTMCLESAGHRVSRATVRFVDSRLSEEVPITDELRAQAVELVDETRQIIASPTAPAPLIDDARCSKCSHMPVCLPDEKQGVPVRRRINAKKPVGSVIHLTEQGSRCSVKTGRLIVKKRGEELGSVPLGRVDGVTVHGNVDVSSAAIRELSWHQKAVVWCSFSGRVYSWTQPASSPNGLSRSRQHELASDDFLSLAKQMIETKISNQRTLLRRNGDCPRPVEDLAILTQQVDAAISRNELFGIEGAAAKAYFSGFTSMLKHGAKNKYQFDFPGREGRGSIDPINVLLNYAYGMLTSECLRALVSIGLDPHIGVLHSSYRNKPALALDLMEEFRPTIADSAIISLLNRREFPLDGFVSNDLGTRLTKDGRRAVIEAVETRLSTEFNHPVYDYKVTWRRAIEVQARQVLALLEGSQERYFGVRVR</sequence>
<evidence type="ECO:0000256" key="7">
    <source>
        <dbReference type="ARBA" id="ARBA00023004"/>
    </source>
</evidence>
<gene>
    <name evidence="14" type="primary">cas1</name>
    <name evidence="16" type="ORF">SAMN05661109_01867</name>
</gene>
<evidence type="ECO:0000256" key="6">
    <source>
        <dbReference type="ARBA" id="ARBA00022842"/>
    </source>
</evidence>
<dbReference type="PANTHER" id="PTHR34353">
    <property type="entry name" value="CRISPR-ASSOCIATED ENDONUCLEASE CAS1 1"/>
    <property type="match status" value="1"/>
</dbReference>
<comment type="subunit">
    <text evidence="13 14">Homodimer, forms a heterotetramer with a Cas2 homodimer.</text>
</comment>
<dbReference type="STRING" id="1121357.SAMN05661109_01867"/>
<evidence type="ECO:0000256" key="9">
    <source>
        <dbReference type="ARBA" id="ARBA00023118"/>
    </source>
</evidence>